<gene>
    <name evidence="1" type="ORF">AGERDE_LOCUS13434</name>
</gene>
<reference evidence="1" key="1">
    <citation type="submission" date="2021-06" db="EMBL/GenBank/DDBJ databases">
        <authorList>
            <person name="Kallberg Y."/>
            <person name="Tangrot J."/>
            <person name="Rosling A."/>
        </authorList>
    </citation>
    <scope>NUCLEOTIDE SEQUENCE</scope>
    <source>
        <strain evidence="1">MT106</strain>
    </source>
</reference>
<organism evidence="1 2">
    <name type="scientific">Ambispora gerdemannii</name>
    <dbReference type="NCBI Taxonomy" id="144530"/>
    <lineage>
        <taxon>Eukaryota</taxon>
        <taxon>Fungi</taxon>
        <taxon>Fungi incertae sedis</taxon>
        <taxon>Mucoromycota</taxon>
        <taxon>Glomeromycotina</taxon>
        <taxon>Glomeromycetes</taxon>
        <taxon>Archaeosporales</taxon>
        <taxon>Ambisporaceae</taxon>
        <taxon>Ambispora</taxon>
    </lineage>
</organism>
<protein>
    <submittedName>
        <fullName evidence="1">1213_t:CDS:1</fullName>
    </submittedName>
</protein>
<dbReference type="Proteomes" id="UP000789831">
    <property type="component" value="Unassembled WGS sequence"/>
</dbReference>
<dbReference type="EMBL" id="CAJVPL010017644">
    <property type="protein sequence ID" value="CAG8699450.1"/>
    <property type="molecule type" value="Genomic_DNA"/>
</dbReference>
<evidence type="ECO:0000313" key="1">
    <source>
        <dbReference type="EMBL" id="CAG8699450.1"/>
    </source>
</evidence>
<accession>A0A9N9HPH0</accession>
<keyword evidence="2" id="KW-1185">Reference proteome</keyword>
<feature type="non-terminal residue" evidence="1">
    <location>
        <position position="1"/>
    </location>
</feature>
<evidence type="ECO:0000313" key="2">
    <source>
        <dbReference type="Proteomes" id="UP000789831"/>
    </source>
</evidence>
<comment type="caution">
    <text evidence="1">The sequence shown here is derived from an EMBL/GenBank/DDBJ whole genome shotgun (WGS) entry which is preliminary data.</text>
</comment>
<name>A0A9N9HPH0_9GLOM</name>
<dbReference type="AlphaFoldDB" id="A0A9N9HPH0"/>
<feature type="non-terminal residue" evidence="1">
    <location>
        <position position="40"/>
    </location>
</feature>
<proteinExistence type="predicted"/>
<sequence>KNLTRFLFSPKKSKITFDDYLRIISASHTNTNDELTQAAR</sequence>